<dbReference type="InterPro" id="IPR000073">
    <property type="entry name" value="AB_hydrolase_1"/>
</dbReference>
<evidence type="ECO:0000259" key="3">
    <source>
        <dbReference type="Pfam" id="PF00561"/>
    </source>
</evidence>
<dbReference type="Pfam" id="PF08386">
    <property type="entry name" value="Abhydrolase_4"/>
    <property type="match status" value="1"/>
</dbReference>
<dbReference type="InterPro" id="IPR013595">
    <property type="entry name" value="Pept_S33_TAP-like_C"/>
</dbReference>
<evidence type="ECO:0000259" key="4">
    <source>
        <dbReference type="Pfam" id="PF08386"/>
    </source>
</evidence>
<comment type="caution">
    <text evidence="5">The sequence shown here is derived from an EMBL/GenBank/DDBJ whole genome shotgun (WGS) entry which is preliminary data.</text>
</comment>
<dbReference type="VEuPathDB" id="FungiDB:MMYC01_202437"/>
<dbReference type="GO" id="GO:0016787">
    <property type="term" value="F:hydrolase activity"/>
    <property type="evidence" value="ECO:0007669"/>
    <property type="project" value="UniProtKB-KW"/>
</dbReference>
<dbReference type="PANTHER" id="PTHR43248">
    <property type="entry name" value="2-SUCCINYL-6-HYDROXY-2,4-CYCLOHEXADIENE-1-CARBOXYLATE SYNTHASE"/>
    <property type="match status" value="1"/>
</dbReference>
<dbReference type="AlphaFoldDB" id="A0A175W886"/>
<dbReference type="SUPFAM" id="SSF53474">
    <property type="entry name" value="alpha/beta-Hydrolases"/>
    <property type="match status" value="2"/>
</dbReference>
<dbReference type="OrthoDB" id="425534at2759"/>
<dbReference type="Pfam" id="PF00561">
    <property type="entry name" value="Abhydrolase_1"/>
    <property type="match status" value="1"/>
</dbReference>
<keyword evidence="6" id="KW-1185">Reference proteome</keyword>
<feature type="domain" description="AB hydrolase-1" evidence="3">
    <location>
        <begin position="167"/>
        <end position="226"/>
    </location>
</feature>
<dbReference type="Proteomes" id="UP000078237">
    <property type="component" value="Unassembled WGS sequence"/>
</dbReference>
<organism evidence="5 6">
    <name type="scientific">Madurella mycetomatis</name>
    <dbReference type="NCBI Taxonomy" id="100816"/>
    <lineage>
        <taxon>Eukaryota</taxon>
        <taxon>Fungi</taxon>
        <taxon>Dikarya</taxon>
        <taxon>Ascomycota</taxon>
        <taxon>Pezizomycotina</taxon>
        <taxon>Sordariomycetes</taxon>
        <taxon>Sordariomycetidae</taxon>
        <taxon>Sordariales</taxon>
        <taxon>Sordariales incertae sedis</taxon>
        <taxon>Madurella</taxon>
    </lineage>
</organism>
<keyword evidence="2" id="KW-0378">Hydrolase</keyword>
<evidence type="ECO:0000256" key="2">
    <source>
        <dbReference type="ARBA" id="ARBA00022801"/>
    </source>
</evidence>
<feature type="domain" description="Peptidase S33 tripeptidyl aminopeptidase-like C-terminal" evidence="4">
    <location>
        <begin position="402"/>
        <end position="496"/>
    </location>
</feature>
<dbReference type="STRING" id="100816.A0A175W886"/>
<gene>
    <name evidence="5" type="ORF">MMYC01_202437</name>
</gene>
<accession>A0A175W886</accession>
<dbReference type="InterPro" id="IPR029058">
    <property type="entry name" value="AB_hydrolase_fold"/>
</dbReference>
<evidence type="ECO:0000256" key="1">
    <source>
        <dbReference type="ARBA" id="ARBA00010088"/>
    </source>
</evidence>
<evidence type="ECO:0000313" key="5">
    <source>
        <dbReference type="EMBL" id="KXX79857.1"/>
    </source>
</evidence>
<dbReference type="InterPro" id="IPR051601">
    <property type="entry name" value="Serine_prot/Carboxylest_S33"/>
</dbReference>
<name>A0A175W886_9PEZI</name>
<dbReference type="PANTHER" id="PTHR43248:SF25">
    <property type="entry name" value="AB HYDROLASE-1 DOMAIN-CONTAINING PROTEIN-RELATED"/>
    <property type="match status" value="1"/>
</dbReference>
<evidence type="ECO:0000313" key="6">
    <source>
        <dbReference type="Proteomes" id="UP000078237"/>
    </source>
</evidence>
<reference evidence="5 6" key="1">
    <citation type="journal article" date="2016" name="Genome Announc.">
        <title>Genome Sequence of Madurella mycetomatis mm55, Isolated from a Human Mycetoma Case in Sudan.</title>
        <authorList>
            <person name="Smit S."/>
            <person name="Derks M.F."/>
            <person name="Bervoets S."/>
            <person name="Fahal A."/>
            <person name="van Leeuwen W."/>
            <person name="van Belkum A."/>
            <person name="van de Sande W.W."/>
        </authorList>
    </citation>
    <scope>NUCLEOTIDE SEQUENCE [LARGE SCALE GENOMIC DNA]</scope>
    <source>
        <strain evidence="6">mm55</strain>
    </source>
</reference>
<dbReference type="Gene3D" id="3.40.50.1820">
    <property type="entry name" value="alpha/beta hydrolase"/>
    <property type="match status" value="1"/>
</dbReference>
<sequence length="536" mass="57900">MRDLIKRAFAVTLGVSFAQAARCEKIKWGDCLDLKLGGGSLPVLCGNLTVPLDYTDVGFNKTLRLELVKVPATQGTSKGSILLNFGGPGLSSRQTLVSAGPSLLAGTGNTLPFSCYPNQVTRLTNALMNRDSSNSSEVAAGTLWGMGQVIADACHTNAQEIGGLVGTSFVVRDMMQIVDALGEDGLLRYWGFSYGTTLGVTAAAMFPDRIDRMILDGVLNPHEYYNAWYDACSHMPFGSTGADIPCRDIEWFTGTDKTFSGFFRACVENPNMCALANGNSTAEELEAAVYEYLETQLKYNPIPIDEFLIEYGIAKKIILGALYSPSQWPMLAAGFNAMLTQNSTALREIFQPASDSGISTGDEALIGIRCGDKSARLSSLQDFRPILDQLHGMSRLADAPMWLLIQCAQWKMAAKERYSGDLNANTRHPVLLIGNTFDPVTPLVSAHNVSAGLEGSVVLQHNGYGHSSLEQGSICTAMATQAYFVNGTLPEPGTVCEPDVPIFAPPGLTTREIHGEEGKLLEAVRNLENIVRRPQF</sequence>
<comment type="similarity">
    <text evidence="1">Belongs to the peptidase S33 family.</text>
</comment>
<dbReference type="EMBL" id="LCTW02000075">
    <property type="protein sequence ID" value="KXX79857.1"/>
    <property type="molecule type" value="Genomic_DNA"/>
</dbReference>
<protein>
    <submittedName>
        <fullName evidence="5">Carboxylesterase A</fullName>
    </submittedName>
</protein>
<proteinExistence type="inferred from homology"/>